<keyword evidence="1 4" id="KW-0349">Heme</keyword>
<dbReference type="InterPro" id="IPR009056">
    <property type="entry name" value="Cyt_c-like_dom"/>
</dbReference>
<keyword evidence="5" id="KW-0812">Transmembrane</keyword>
<keyword evidence="2 4" id="KW-0479">Metal-binding</keyword>
<evidence type="ECO:0000313" key="7">
    <source>
        <dbReference type="EMBL" id="NBI30120.1"/>
    </source>
</evidence>
<evidence type="ECO:0000256" key="2">
    <source>
        <dbReference type="ARBA" id="ARBA00022723"/>
    </source>
</evidence>
<feature type="transmembrane region" description="Helical" evidence="5">
    <location>
        <begin position="21"/>
        <end position="38"/>
    </location>
</feature>
<dbReference type="SUPFAM" id="SSF46626">
    <property type="entry name" value="Cytochrome c"/>
    <property type="match status" value="1"/>
</dbReference>
<feature type="transmembrane region" description="Helical" evidence="5">
    <location>
        <begin position="84"/>
        <end position="103"/>
    </location>
</feature>
<evidence type="ECO:0000259" key="6">
    <source>
        <dbReference type="PROSITE" id="PS51007"/>
    </source>
</evidence>
<evidence type="ECO:0000256" key="3">
    <source>
        <dbReference type="ARBA" id="ARBA00023004"/>
    </source>
</evidence>
<sequence>MNKVSTMPVMFWNKVWLGNNIINGFVRFISLYLTKLFLGKYDLTKYFTLCPLISYHFLFMIKSKERIYIEKMSGGNFMSNHRNFVLFAFSLIFIFTTACAQNTSESDTVDKNSSEYKIYKKNQCISCHGTDLEGRMGPLSNLQQVGSRLEKEEIRSILLQGKEETHMPGYEGIIEEENIEILSDWLSEME</sequence>
<evidence type="ECO:0000256" key="1">
    <source>
        <dbReference type="ARBA" id="ARBA00022617"/>
    </source>
</evidence>
<dbReference type="PROSITE" id="PS51007">
    <property type="entry name" value="CYTC"/>
    <property type="match status" value="1"/>
</dbReference>
<keyword evidence="5" id="KW-0472">Membrane</keyword>
<name>A0A6N9Q5S6_9BACL</name>
<dbReference type="GO" id="GO:0009055">
    <property type="term" value="F:electron transfer activity"/>
    <property type="evidence" value="ECO:0007669"/>
    <property type="project" value="InterPro"/>
</dbReference>
<keyword evidence="3 4" id="KW-0408">Iron</keyword>
<dbReference type="AlphaFoldDB" id="A0A6N9Q5S6"/>
<keyword evidence="5" id="KW-1133">Transmembrane helix</keyword>
<dbReference type="GO" id="GO:0046872">
    <property type="term" value="F:metal ion binding"/>
    <property type="evidence" value="ECO:0007669"/>
    <property type="project" value="UniProtKB-KW"/>
</dbReference>
<feature type="transmembrane region" description="Helical" evidence="5">
    <location>
        <begin position="44"/>
        <end position="63"/>
    </location>
</feature>
<dbReference type="EMBL" id="SIJB01000029">
    <property type="protein sequence ID" value="NBI30120.1"/>
    <property type="molecule type" value="Genomic_DNA"/>
</dbReference>
<proteinExistence type="predicted"/>
<evidence type="ECO:0000256" key="5">
    <source>
        <dbReference type="SAM" id="Phobius"/>
    </source>
</evidence>
<dbReference type="GO" id="GO:0020037">
    <property type="term" value="F:heme binding"/>
    <property type="evidence" value="ECO:0007669"/>
    <property type="project" value="InterPro"/>
</dbReference>
<comment type="caution">
    <text evidence="7">The sequence shown here is derived from an EMBL/GenBank/DDBJ whole genome shotgun (WGS) entry which is preliminary data.</text>
</comment>
<evidence type="ECO:0000256" key="4">
    <source>
        <dbReference type="PROSITE-ProRule" id="PRU00433"/>
    </source>
</evidence>
<gene>
    <name evidence="7" type="ORF">ERL59_14305</name>
</gene>
<dbReference type="Proteomes" id="UP000448943">
    <property type="component" value="Unassembled WGS sequence"/>
</dbReference>
<protein>
    <submittedName>
        <fullName evidence="7">Cytochrome c</fullName>
    </submittedName>
</protein>
<accession>A0A6N9Q5S6</accession>
<dbReference type="InterPro" id="IPR036909">
    <property type="entry name" value="Cyt_c-like_dom_sf"/>
</dbReference>
<evidence type="ECO:0000313" key="8">
    <source>
        <dbReference type="Proteomes" id="UP000448943"/>
    </source>
</evidence>
<reference evidence="7 8" key="1">
    <citation type="submission" date="2019-01" db="EMBL/GenBank/DDBJ databases">
        <title>Chengkuizengella sp. nov., isolated from deep-sea sediment of East Pacific Ocean.</title>
        <authorList>
            <person name="Yang J."/>
            <person name="Lai Q."/>
            <person name="Shao Z."/>
        </authorList>
    </citation>
    <scope>NUCLEOTIDE SEQUENCE [LARGE SCALE GENOMIC DNA]</scope>
    <source>
        <strain evidence="7 8">YPA3-1-1</strain>
    </source>
</reference>
<dbReference type="Pfam" id="PF13442">
    <property type="entry name" value="Cytochrome_CBB3"/>
    <property type="match status" value="1"/>
</dbReference>
<keyword evidence="8" id="KW-1185">Reference proteome</keyword>
<organism evidence="7 8">
    <name type="scientific">Chengkuizengella marina</name>
    <dbReference type="NCBI Taxonomy" id="2507566"/>
    <lineage>
        <taxon>Bacteria</taxon>
        <taxon>Bacillati</taxon>
        <taxon>Bacillota</taxon>
        <taxon>Bacilli</taxon>
        <taxon>Bacillales</taxon>
        <taxon>Paenibacillaceae</taxon>
        <taxon>Chengkuizengella</taxon>
    </lineage>
</organism>
<feature type="domain" description="Cytochrome c" evidence="6">
    <location>
        <begin position="110"/>
        <end position="190"/>
    </location>
</feature>
<dbReference type="Gene3D" id="1.10.760.10">
    <property type="entry name" value="Cytochrome c-like domain"/>
    <property type="match status" value="1"/>
</dbReference>